<keyword evidence="2" id="KW-0732">Signal</keyword>
<evidence type="ECO:0000256" key="2">
    <source>
        <dbReference type="SAM" id="SignalP"/>
    </source>
</evidence>
<feature type="chain" id="PRO_5045991564" evidence="2">
    <location>
        <begin position="20"/>
        <end position="143"/>
    </location>
</feature>
<feature type="signal peptide" evidence="2">
    <location>
        <begin position="1"/>
        <end position="19"/>
    </location>
</feature>
<reference evidence="3 4" key="1">
    <citation type="submission" date="2021-01" db="EMBL/GenBank/DDBJ databases">
        <title>Belnapia mucosa sp. nov. and Belnapia arida sp. nov., isolated from the Tabernas Desert (Almeria, Spain).</title>
        <authorList>
            <person name="Molina-Menor E."/>
            <person name="Vidal-Verdu A."/>
            <person name="Calonge A."/>
            <person name="Satari L."/>
            <person name="Pereto Magraner J."/>
            <person name="Porcar Miralles M."/>
        </authorList>
    </citation>
    <scope>NUCLEOTIDE SEQUENCE [LARGE SCALE GENOMIC DNA]</scope>
    <source>
        <strain evidence="3 4">T6</strain>
    </source>
</reference>
<accession>A0ABS1V4Z8</accession>
<sequence>MRAWALPLLLLGWTTAALAEEAVVTPEPPAAAAPAPAAPPRPAPPRRPRVPAVPKPPPLDLAKQAPRPQAPRIPPMVGSQAPVPNRDLDPRQVLPQERTSLGPSLLYRNLPGRGLAAEGAPNLLEDKLYKPAPGARLTVPFAY</sequence>
<proteinExistence type="predicted"/>
<feature type="compositionally biased region" description="Pro residues" evidence="1">
    <location>
        <begin position="50"/>
        <end position="59"/>
    </location>
</feature>
<dbReference type="Proteomes" id="UP000606490">
    <property type="component" value="Unassembled WGS sequence"/>
</dbReference>
<protein>
    <submittedName>
        <fullName evidence="3">Uncharacterized protein</fullName>
    </submittedName>
</protein>
<evidence type="ECO:0000313" key="4">
    <source>
        <dbReference type="Proteomes" id="UP000606490"/>
    </source>
</evidence>
<evidence type="ECO:0000313" key="3">
    <source>
        <dbReference type="EMBL" id="MBL6456761.1"/>
    </source>
</evidence>
<dbReference type="RefSeq" id="WP_202826505.1">
    <property type="nucleotide sequence ID" value="NZ_JAEUXJ010000006.1"/>
</dbReference>
<name>A0ABS1V4Z8_9PROT</name>
<evidence type="ECO:0000256" key="1">
    <source>
        <dbReference type="SAM" id="MobiDB-lite"/>
    </source>
</evidence>
<feature type="region of interest" description="Disordered" evidence="1">
    <location>
        <begin position="26"/>
        <end position="90"/>
    </location>
</feature>
<dbReference type="EMBL" id="JAEUXJ010000006">
    <property type="protein sequence ID" value="MBL6456761.1"/>
    <property type="molecule type" value="Genomic_DNA"/>
</dbReference>
<organism evidence="3 4">
    <name type="scientific">Belnapia mucosa</name>
    <dbReference type="NCBI Taxonomy" id="2804532"/>
    <lineage>
        <taxon>Bacteria</taxon>
        <taxon>Pseudomonadati</taxon>
        <taxon>Pseudomonadota</taxon>
        <taxon>Alphaproteobacteria</taxon>
        <taxon>Acetobacterales</taxon>
        <taxon>Roseomonadaceae</taxon>
        <taxon>Belnapia</taxon>
    </lineage>
</organism>
<comment type="caution">
    <text evidence="3">The sequence shown here is derived from an EMBL/GenBank/DDBJ whole genome shotgun (WGS) entry which is preliminary data.</text>
</comment>
<keyword evidence="4" id="KW-1185">Reference proteome</keyword>
<feature type="compositionally biased region" description="Pro residues" evidence="1">
    <location>
        <begin position="26"/>
        <end position="43"/>
    </location>
</feature>
<gene>
    <name evidence="3" type="ORF">JMJ55_15600</name>
</gene>